<dbReference type="OrthoDB" id="9789241at2"/>
<evidence type="ECO:0000313" key="14">
    <source>
        <dbReference type="EMBL" id="KXU34253.1"/>
    </source>
</evidence>
<evidence type="ECO:0000256" key="12">
    <source>
        <dbReference type="HAMAP-Rule" id="MF_01393"/>
    </source>
</evidence>
<feature type="transmembrane region" description="Helical" evidence="12">
    <location>
        <begin position="232"/>
        <end position="254"/>
    </location>
</feature>
<feature type="transmembrane region" description="Helical" evidence="12">
    <location>
        <begin position="154"/>
        <end position="173"/>
    </location>
</feature>
<keyword evidence="6 12" id="KW-0812">Transmembrane</keyword>
<keyword evidence="3 12" id="KW-0813">Transport</keyword>
<feature type="transmembrane region" description="Helical" evidence="12">
    <location>
        <begin position="103"/>
        <end position="121"/>
    </location>
</feature>
<comment type="function">
    <text evidence="12 13">Key component of the proton channel; it plays a direct role in the translocation of protons across the membrane.</text>
</comment>
<dbReference type="GO" id="GO:0046933">
    <property type="term" value="F:proton-transporting ATP synthase activity, rotational mechanism"/>
    <property type="evidence" value="ECO:0007669"/>
    <property type="project" value="UniProtKB-UniRule"/>
</dbReference>
<reference evidence="14 15" key="1">
    <citation type="submission" date="2016-02" db="EMBL/GenBank/DDBJ databases">
        <authorList>
            <person name="Wen L."/>
            <person name="He K."/>
            <person name="Yang H."/>
        </authorList>
    </citation>
    <scope>NUCLEOTIDE SEQUENCE [LARGE SCALE GENOMIC DNA]</scope>
    <source>
        <strain evidence="14 15">CV58</strain>
    </source>
</reference>
<dbReference type="InterPro" id="IPR000568">
    <property type="entry name" value="ATP_synth_F0_asu"/>
</dbReference>
<dbReference type="Gene3D" id="1.20.120.220">
    <property type="entry name" value="ATP synthase, F0 complex, subunit A"/>
    <property type="match status" value="1"/>
</dbReference>
<gene>
    <name evidence="12" type="primary">atpB</name>
    <name evidence="14" type="ORF">AXE65_07565</name>
</gene>
<dbReference type="GO" id="GO:0042777">
    <property type="term" value="P:proton motive force-driven plasma membrane ATP synthesis"/>
    <property type="evidence" value="ECO:0007669"/>
    <property type="project" value="TreeGrafter"/>
</dbReference>
<dbReference type="SUPFAM" id="SSF81336">
    <property type="entry name" value="F1F0 ATP synthase subunit A"/>
    <property type="match status" value="1"/>
</dbReference>
<evidence type="ECO:0000256" key="13">
    <source>
        <dbReference type="RuleBase" id="RU000483"/>
    </source>
</evidence>
<comment type="subcellular location">
    <subcellularLocation>
        <location evidence="12 13">Cell membrane</location>
        <topology evidence="12 13">Multi-pass membrane protein</topology>
    </subcellularLocation>
    <subcellularLocation>
        <location evidence="1">Membrane</location>
        <topology evidence="1">Multi-pass membrane protein</topology>
    </subcellularLocation>
</comment>
<dbReference type="InterPro" id="IPR035908">
    <property type="entry name" value="F0_ATP_A_sf"/>
</dbReference>
<dbReference type="PANTHER" id="PTHR42823:SF3">
    <property type="entry name" value="ATP SYNTHASE SUBUNIT A, CHLOROPLASTIC"/>
    <property type="match status" value="1"/>
</dbReference>
<keyword evidence="15" id="KW-1185">Reference proteome</keyword>
<sequence length="289" mass="31681">MAEQSASGYIQHHLSNLTFGKHADGSWGFAHTAEQAKEMGFWAFHVDTIGWSVVLGLVFILLFRAAAKKATSATPGGLQNFVEVLISFVDTSVKDSFHGKSPVIAPLALTIFVWVFLMNLMDLVPVDFIPVLAAKVAGDEHLFFRVVSTTDPNATLGMALSVFGLIIFYSIKVKGFGGFLAELTLHPFGSKNKLLQALLIPVNFLLEFVTLIAKPVSLALRLFGNMYAGELIFILIAVMFGSGIFLLSALGIVLNWAWAVFHILIITLQAFIFMMLTIVYLSMAHEDNH</sequence>
<dbReference type="InterPro" id="IPR023011">
    <property type="entry name" value="ATP_synth_F0_asu_AS"/>
</dbReference>
<evidence type="ECO:0000256" key="8">
    <source>
        <dbReference type="ARBA" id="ARBA00022989"/>
    </source>
</evidence>
<dbReference type="NCBIfam" id="TIGR01131">
    <property type="entry name" value="ATP_synt_6_or_A"/>
    <property type="match status" value="1"/>
</dbReference>
<name>A0A139SI95_9GAMM</name>
<dbReference type="PANTHER" id="PTHR42823">
    <property type="entry name" value="ATP SYNTHASE SUBUNIT A, CHLOROPLASTIC"/>
    <property type="match status" value="1"/>
</dbReference>
<evidence type="ECO:0000256" key="6">
    <source>
        <dbReference type="ARBA" id="ARBA00022692"/>
    </source>
</evidence>
<dbReference type="Pfam" id="PF00119">
    <property type="entry name" value="ATP-synt_A"/>
    <property type="match status" value="1"/>
</dbReference>
<evidence type="ECO:0000256" key="2">
    <source>
        <dbReference type="ARBA" id="ARBA00006810"/>
    </source>
</evidence>
<keyword evidence="4 12" id="KW-1003">Cell membrane</keyword>
<evidence type="ECO:0000256" key="11">
    <source>
        <dbReference type="ARBA" id="ARBA00023310"/>
    </source>
</evidence>
<evidence type="ECO:0000256" key="9">
    <source>
        <dbReference type="ARBA" id="ARBA00023065"/>
    </source>
</evidence>
<feature type="transmembrane region" description="Helical" evidence="12">
    <location>
        <begin position="49"/>
        <end position="67"/>
    </location>
</feature>
<dbReference type="AlphaFoldDB" id="A0A139SI95"/>
<keyword evidence="5 12" id="KW-0138">CF(0)</keyword>
<evidence type="ECO:0000256" key="5">
    <source>
        <dbReference type="ARBA" id="ARBA00022547"/>
    </source>
</evidence>
<organism evidence="14 15">
    <name type="scientific">Ventosimonas gracilis</name>
    <dbReference type="NCBI Taxonomy" id="1680762"/>
    <lineage>
        <taxon>Bacteria</taxon>
        <taxon>Pseudomonadati</taxon>
        <taxon>Pseudomonadota</taxon>
        <taxon>Gammaproteobacteria</taxon>
        <taxon>Pseudomonadales</taxon>
        <taxon>Ventosimonadaceae</taxon>
        <taxon>Ventosimonas</taxon>
    </lineage>
</organism>
<evidence type="ECO:0000256" key="4">
    <source>
        <dbReference type="ARBA" id="ARBA00022475"/>
    </source>
</evidence>
<comment type="similarity">
    <text evidence="2 12 13">Belongs to the ATPase A chain family.</text>
</comment>
<evidence type="ECO:0000256" key="3">
    <source>
        <dbReference type="ARBA" id="ARBA00022448"/>
    </source>
</evidence>
<feature type="transmembrane region" description="Helical" evidence="12">
    <location>
        <begin position="194"/>
        <end position="212"/>
    </location>
</feature>
<dbReference type="CDD" id="cd00310">
    <property type="entry name" value="ATP-synt_Fo_a_6"/>
    <property type="match status" value="1"/>
</dbReference>
<dbReference type="FunFam" id="1.20.120.220:FF:000002">
    <property type="entry name" value="ATP synthase subunit a"/>
    <property type="match status" value="1"/>
</dbReference>
<keyword evidence="10 12" id="KW-0472">Membrane</keyword>
<keyword evidence="11 12" id="KW-0066">ATP synthesis</keyword>
<dbReference type="Proteomes" id="UP000072660">
    <property type="component" value="Unassembled WGS sequence"/>
</dbReference>
<dbReference type="RefSeq" id="WP_068393162.1">
    <property type="nucleotide sequence ID" value="NZ_LSZO01000217.1"/>
</dbReference>
<protein>
    <recommendedName>
        <fullName evidence="12 13">ATP synthase subunit a</fullName>
    </recommendedName>
    <alternativeName>
        <fullName evidence="12">ATP synthase F0 sector subunit a</fullName>
    </alternativeName>
    <alternativeName>
        <fullName evidence="12">F-ATPase subunit 6</fullName>
    </alternativeName>
</protein>
<keyword evidence="7 12" id="KW-0375">Hydrogen ion transport</keyword>
<dbReference type="NCBIfam" id="NF004477">
    <property type="entry name" value="PRK05815.1-1"/>
    <property type="match status" value="1"/>
</dbReference>
<comment type="caution">
    <text evidence="14">The sequence shown here is derived from an EMBL/GenBank/DDBJ whole genome shotgun (WGS) entry which is preliminary data.</text>
</comment>
<accession>A0A139SI95</accession>
<dbReference type="GO" id="GO:0045259">
    <property type="term" value="C:proton-transporting ATP synthase complex"/>
    <property type="evidence" value="ECO:0007669"/>
    <property type="project" value="UniProtKB-KW"/>
</dbReference>
<dbReference type="InterPro" id="IPR045082">
    <property type="entry name" value="ATP_syn_F0_a_bact/chloroplast"/>
</dbReference>
<evidence type="ECO:0000256" key="1">
    <source>
        <dbReference type="ARBA" id="ARBA00004141"/>
    </source>
</evidence>
<dbReference type="EMBL" id="LSZO01000217">
    <property type="protein sequence ID" value="KXU34253.1"/>
    <property type="molecule type" value="Genomic_DNA"/>
</dbReference>
<evidence type="ECO:0000256" key="10">
    <source>
        <dbReference type="ARBA" id="ARBA00023136"/>
    </source>
</evidence>
<proteinExistence type="inferred from homology"/>
<evidence type="ECO:0000256" key="7">
    <source>
        <dbReference type="ARBA" id="ARBA00022781"/>
    </source>
</evidence>
<feature type="transmembrane region" description="Helical" evidence="12">
    <location>
        <begin position="261"/>
        <end position="283"/>
    </location>
</feature>
<keyword evidence="9 12" id="KW-0406">Ion transport</keyword>
<keyword evidence="8 12" id="KW-1133">Transmembrane helix</keyword>
<evidence type="ECO:0000313" key="15">
    <source>
        <dbReference type="Proteomes" id="UP000072660"/>
    </source>
</evidence>
<dbReference type="PROSITE" id="PS00449">
    <property type="entry name" value="ATPASE_A"/>
    <property type="match status" value="1"/>
</dbReference>
<dbReference type="GO" id="GO:0005886">
    <property type="term" value="C:plasma membrane"/>
    <property type="evidence" value="ECO:0007669"/>
    <property type="project" value="UniProtKB-SubCell"/>
</dbReference>
<dbReference type="HAMAP" id="MF_01393">
    <property type="entry name" value="ATP_synth_a_bact"/>
    <property type="match status" value="1"/>
</dbReference>